<name>A0A0D7K3D6_9BURK</name>
<proteinExistence type="predicted"/>
<dbReference type="Proteomes" id="UP000032566">
    <property type="component" value="Unassembled WGS sequence"/>
</dbReference>
<evidence type="ECO:0000313" key="1">
    <source>
        <dbReference type="EMBL" id="KJA08836.1"/>
    </source>
</evidence>
<keyword evidence="2" id="KW-1185">Reference proteome</keyword>
<accession>A0A0D7K3D6</accession>
<reference evidence="1 2" key="1">
    <citation type="submission" date="2014-12" db="EMBL/GenBank/DDBJ databases">
        <title>Isolation of bacteria from lake water.</title>
        <authorList>
            <person name="Sheng K.-Y."/>
            <person name="Chin P.-S."/>
            <person name="Chan K.-G."/>
            <person name="Tan G.S."/>
        </authorList>
    </citation>
    <scope>NUCLEOTIDE SEQUENCE [LARGE SCALE GENOMIC DNA]</scope>
    <source>
        <strain evidence="1 2">KY4</strain>
    </source>
</reference>
<evidence type="ECO:0000313" key="2">
    <source>
        <dbReference type="Proteomes" id="UP000032566"/>
    </source>
</evidence>
<sequence length="66" mass="7714">MSNIFISLAECFETHSHIRLSYLETHGRQIIGQEIESNISLRIDPKHMVTSFIISRLENLFQALQR</sequence>
<dbReference type="PATRIC" id="fig|80878.5.peg.4348"/>
<organism evidence="1 2">
    <name type="scientific">Acidovorax temperans</name>
    <dbReference type="NCBI Taxonomy" id="80878"/>
    <lineage>
        <taxon>Bacteria</taxon>
        <taxon>Pseudomonadati</taxon>
        <taxon>Pseudomonadota</taxon>
        <taxon>Betaproteobacteria</taxon>
        <taxon>Burkholderiales</taxon>
        <taxon>Comamonadaceae</taxon>
        <taxon>Acidovorax</taxon>
    </lineage>
</organism>
<dbReference type="EMBL" id="JXYQ01000099">
    <property type="protein sequence ID" value="KJA08836.1"/>
    <property type="molecule type" value="Genomic_DNA"/>
</dbReference>
<protein>
    <submittedName>
        <fullName evidence="1">Uncharacterized protein</fullName>
    </submittedName>
</protein>
<gene>
    <name evidence="1" type="ORF">RP29_19820</name>
</gene>
<dbReference type="AlphaFoldDB" id="A0A0D7K3D6"/>
<comment type="caution">
    <text evidence="1">The sequence shown here is derived from an EMBL/GenBank/DDBJ whole genome shotgun (WGS) entry which is preliminary data.</text>
</comment>